<organism>
    <name type="scientific">Culex quinquefasciatus</name>
    <name type="common">Southern house mosquito</name>
    <name type="synonym">Culex pungens</name>
    <dbReference type="NCBI Taxonomy" id="7176"/>
    <lineage>
        <taxon>Eukaryota</taxon>
        <taxon>Metazoa</taxon>
        <taxon>Ecdysozoa</taxon>
        <taxon>Arthropoda</taxon>
        <taxon>Hexapoda</taxon>
        <taxon>Insecta</taxon>
        <taxon>Pterygota</taxon>
        <taxon>Neoptera</taxon>
        <taxon>Endopterygota</taxon>
        <taxon>Diptera</taxon>
        <taxon>Nematocera</taxon>
        <taxon>Culicoidea</taxon>
        <taxon>Culicidae</taxon>
        <taxon>Culicinae</taxon>
        <taxon>Culicini</taxon>
        <taxon>Culex</taxon>
        <taxon>Culex</taxon>
    </lineage>
</organism>
<evidence type="ECO:0000313" key="7">
    <source>
        <dbReference type="EMBL" id="EDS31557.1"/>
    </source>
</evidence>
<proteinExistence type="predicted"/>
<dbReference type="PANTHER" id="PTHR14856">
    <property type="entry name" value="PQ-LOOP REPEAT-CONTAINING PROTEIN 1-LIKE PROTEIN"/>
    <property type="match status" value="1"/>
</dbReference>
<dbReference type="GO" id="GO:0016020">
    <property type="term" value="C:membrane"/>
    <property type="evidence" value="ECO:0007669"/>
    <property type="project" value="UniProtKB-SubCell"/>
</dbReference>
<dbReference type="Gene3D" id="1.20.1280.290">
    <property type="match status" value="1"/>
</dbReference>
<feature type="compositionally biased region" description="Basic and acidic residues" evidence="5">
    <location>
        <begin position="454"/>
        <end position="479"/>
    </location>
</feature>
<reference evidence="7" key="1">
    <citation type="submission" date="2007-03" db="EMBL/GenBank/DDBJ databases">
        <title>Annotation of Culex pipiens quinquefasciatus.</title>
        <authorList>
            <consortium name="The Broad Institute Genome Sequencing Platform"/>
            <person name="Atkinson P.W."/>
            <person name="Hemingway J."/>
            <person name="Christensen B.M."/>
            <person name="Higgs S."/>
            <person name="Kodira C."/>
            <person name="Hannick L."/>
            <person name="Megy K."/>
            <person name="O'Leary S."/>
            <person name="Pearson M."/>
            <person name="Haas B.J."/>
            <person name="Mauceli E."/>
            <person name="Wortman J.R."/>
            <person name="Lee N.H."/>
            <person name="Guigo R."/>
            <person name="Stanke M."/>
            <person name="Alvarado L."/>
            <person name="Amedeo P."/>
            <person name="Antoine C.H."/>
            <person name="Arensburger P."/>
            <person name="Bidwell S.L."/>
            <person name="Crawford M."/>
            <person name="Camaro F."/>
            <person name="Devon K."/>
            <person name="Engels R."/>
            <person name="Hammond M."/>
            <person name="Howarth C."/>
            <person name="Koehrsen M."/>
            <person name="Lawson D."/>
            <person name="Montgomery P."/>
            <person name="Nene V."/>
            <person name="Nusbaum C."/>
            <person name="Puiu D."/>
            <person name="Romero-Severson J."/>
            <person name="Severson D.W."/>
            <person name="Shumway M."/>
            <person name="Sisk P."/>
            <person name="Stolte C."/>
            <person name="Zeng Q."/>
            <person name="Eisenstadt E."/>
            <person name="Fraser-Liggett C."/>
            <person name="Strausberg R."/>
            <person name="Galagan J."/>
            <person name="Birren B."/>
            <person name="Collins F.H."/>
        </authorList>
    </citation>
    <scope>NUCLEOTIDE SEQUENCE [LARGE SCALE GENOMIC DNA]</scope>
    <source>
        <strain evidence="7">JHB</strain>
    </source>
</reference>
<dbReference type="GO" id="GO:0005829">
    <property type="term" value="C:cytosol"/>
    <property type="evidence" value="ECO:0007669"/>
    <property type="project" value="GOC"/>
</dbReference>
<keyword evidence="3 6" id="KW-1133">Transmembrane helix</keyword>
<dbReference type="eggNOG" id="KOG2913">
    <property type="taxonomic scope" value="Eukaryota"/>
</dbReference>
<dbReference type="OrthoDB" id="10613126at2759"/>
<feature type="region of interest" description="Disordered" evidence="5">
    <location>
        <begin position="417"/>
        <end position="479"/>
    </location>
</feature>
<dbReference type="Proteomes" id="UP000002320">
    <property type="component" value="Unassembled WGS sequence"/>
</dbReference>
<dbReference type="InParanoid" id="B0WNA9"/>
<name>B0WNA9_CULQU</name>
<dbReference type="AlphaFoldDB" id="B0WNA9"/>
<dbReference type="InterPro" id="IPR052241">
    <property type="entry name" value="SLC66/Scramblase_ANY1"/>
</dbReference>
<dbReference type="Pfam" id="PF04193">
    <property type="entry name" value="PQ-loop"/>
    <property type="match status" value="1"/>
</dbReference>
<reference evidence="8" key="2">
    <citation type="submission" date="2020-05" db="UniProtKB">
        <authorList>
            <consortium name="EnsemblMetazoa"/>
        </authorList>
    </citation>
    <scope>IDENTIFICATION</scope>
    <source>
        <strain evidence="8">JHB</strain>
    </source>
</reference>
<dbReference type="GO" id="GO:0005802">
    <property type="term" value="C:trans-Golgi network"/>
    <property type="evidence" value="ECO:0007669"/>
    <property type="project" value="TreeGrafter"/>
</dbReference>
<dbReference type="GO" id="GO:0045332">
    <property type="term" value="P:phospholipid translocation"/>
    <property type="evidence" value="ECO:0007669"/>
    <property type="project" value="TreeGrafter"/>
</dbReference>
<gene>
    <name evidence="8" type="primary">6040863</name>
    <name evidence="7" type="ORF">CpipJ_CPIJ007732</name>
</gene>
<evidence type="ECO:0000313" key="8">
    <source>
        <dbReference type="EnsemblMetazoa" id="CPIJ007732-PA"/>
    </source>
</evidence>
<dbReference type="GO" id="GO:0005768">
    <property type="term" value="C:endosome"/>
    <property type="evidence" value="ECO:0007669"/>
    <property type="project" value="TreeGrafter"/>
</dbReference>
<keyword evidence="4 6" id="KW-0472">Membrane</keyword>
<dbReference type="GO" id="GO:0042147">
    <property type="term" value="P:retrograde transport, endosome to Golgi"/>
    <property type="evidence" value="ECO:0007669"/>
    <property type="project" value="TreeGrafter"/>
</dbReference>
<feature type="region of interest" description="Disordered" evidence="5">
    <location>
        <begin position="242"/>
        <end position="332"/>
    </location>
</feature>
<evidence type="ECO:0000256" key="3">
    <source>
        <dbReference type="ARBA" id="ARBA00022989"/>
    </source>
</evidence>
<feature type="compositionally biased region" description="Basic and acidic residues" evidence="5">
    <location>
        <begin position="417"/>
        <end position="428"/>
    </location>
</feature>
<feature type="transmembrane region" description="Helical" evidence="6">
    <location>
        <begin position="35"/>
        <end position="53"/>
    </location>
</feature>
<dbReference type="PANTHER" id="PTHR14856:SF9">
    <property type="entry name" value="PQ-LOOP REPEAT-CONTAINING PROTEIN 1"/>
    <property type="match status" value="1"/>
</dbReference>
<comment type="subcellular location">
    <subcellularLocation>
        <location evidence="1">Membrane</location>
        <topology evidence="1">Multi-pass membrane protein</topology>
    </subcellularLocation>
</comment>
<evidence type="ECO:0000313" key="9">
    <source>
        <dbReference type="Proteomes" id="UP000002320"/>
    </source>
</evidence>
<dbReference type="VEuPathDB" id="VectorBase:CQUJHB014223"/>
<feature type="compositionally biased region" description="Basic and acidic residues" evidence="5">
    <location>
        <begin position="279"/>
        <end position="288"/>
    </location>
</feature>
<accession>B0WNA9</accession>
<dbReference type="KEGG" id="cqu:CpipJ_CPIJ007732"/>
<dbReference type="VEuPathDB" id="VectorBase:CQUJHB000958"/>
<dbReference type="FunFam" id="1.20.1280.290:FF:000005">
    <property type="entry name" value="PQ-loop repeat-containing protein 1"/>
    <property type="match status" value="1"/>
</dbReference>
<dbReference type="EMBL" id="DS232009">
    <property type="protein sequence ID" value="EDS31557.1"/>
    <property type="molecule type" value="Genomic_DNA"/>
</dbReference>
<dbReference type="EnsemblMetazoa" id="CPIJ007732-RA">
    <property type="protein sequence ID" value="CPIJ007732-PA"/>
    <property type="gene ID" value="CPIJ007732"/>
</dbReference>
<evidence type="ECO:0000256" key="4">
    <source>
        <dbReference type="ARBA" id="ARBA00023136"/>
    </source>
</evidence>
<dbReference type="InterPro" id="IPR006603">
    <property type="entry name" value="PQ-loop_rpt"/>
</dbReference>
<evidence type="ECO:0000256" key="1">
    <source>
        <dbReference type="ARBA" id="ARBA00004141"/>
    </source>
</evidence>
<dbReference type="OMA" id="WFMETIG"/>
<feature type="compositionally biased region" description="Polar residues" evidence="5">
    <location>
        <begin position="300"/>
        <end position="309"/>
    </location>
</feature>
<dbReference type="SMART" id="SM00679">
    <property type="entry name" value="CTNS"/>
    <property type="match status" value="1"/>
</dbReference>
<protein>
    <submittedName>
        <fullName evidence="7 8">Uncharacterized protein</fullName>
    </submittedName>
</protein>
<sequence length="479" mass="53567">MIFIIKYSTEIPIVCHVWFDNFDTRYFWSWTDFQSYLDFMLVVWVVGAAVTYLMLSVTWFMETIGFLAVFTEAMLGAPQFLRNYKNKSTHGMSICMVIMWTAGDMFKTGYFILRHAPTQFWICGTLQVSLDLAILLQVNGNTITNSNGTCPNSTITKINSYTQTIPLPVPGSHHQKHQHCLLGNSRVNRSSLGPSAMMAYSSSPAASSFYSSVLSGPGPATECSLSLKSTGAVTNALATPHRNRLTSRFQHSKSHSISGSREATPVRIVGGGVGSNRRANSEKFDRQKTASLPLPKRRQLSLSATNSTGRPDPEQPAATELEDDDEEARAERARRARISVLNEDVFNMSTGVPDTCSFVTITGTAFSNQQRRDSNCTLNSNSYKEQYILGSNYNNNINRHSRDHYDSMHRLKDLDLDLTPDHHSDQLRRTSSTPRSATIDVAPRDSSPSTRPNSDQHRPTVEPKPHHYETNRKSLQDIL</sequence>
<dbReference type="VEuPathDB" id="VectorBase:CPIJ007732"/>
<keyword evidence="2 6" id="KW-0812">Transmembrane</keyword>
<evidence type="ECO:0000256" key="2">
    <source>
        <dbReference type="ARBA" id="ARBA00022692"/>
    </source>
</evidence>
<feature type="compositionally biased region" description="Basic residues" evidence="5">
    <location>
        <begin position="242"/>
        <end position="254"/>
    </location>
</feature>
<evidence type="ECO:0000256" key="6">
    <source>
        <dbReference type="SAM" id="Phobius"/>
    </source>
</evidence>
<keyword evidence="9" id="KW-1185">Reference proteome</keyword>
<evidence type="ECO:0000256" key="5">
    <source>
        <dbReference type="SAM" id="MobiDB-lite"/>
    </source>
</evidence>
<dbReference type="HOGENOM" id="CLU_570188_0_0_1"/>